<feature type="binding site" evidence="10">
    <location>
        <position position="326"/>
    </location>
    <ligand>
        <name>Zn(2+)</name>
        <dbReference type="ChEBI" id="CHEBI:29105"/>
        <note>catalytic</note>
    </ligand>
</feature>
<evidence type="ECO:0000256" key="10">
    <source>
        <dbReference type="PIRSR" id="PIRSR634015-3"/>
    </source>
</evidence>
<evidence type="ECO:0000256" key="9">
    <source>
        <dbReference type="PIRSR" id="PIRSR634015-2"/>
    </source>
</evidence>
<accession>A0A2I3GZZ3</accession>
<dbReference type="PANTHER" id="PTHR45726">
    <property type="entry name" value="LEUKOTRIENE A-4 HYDROLASE"/>
    <property type="match status" value="1"/>
</dbReference>
<gene>
    <name evidence="12" type="primary">RNPEP</name>
</gene>
<dbReference type="GO" id="GO:0005615">
    <property type="term" value="C:extracellular space"/>
    <property type="evidence" value="ECO:0007669"/>
    <property type="project" value="TreeGrafter"/>
</dbReference>
<evidence type="ECO:0000313" key="12">
    <source>
        <dbReference type="Ensembl" id="ENSNLEP00000036953.1"/>
    </source>
</evidence>
<dbReference type="InterPro" id="IPR038502">
    <property type="entry name" value="M1_LTA-4_hydro/amino_C_sf"/>
</dbReference>
<keyword evidence="2" id="KW-0645">Protease</keyword>
<dbReference type="SUPFAM" id="SSF48371">
    <property type="entry name" value="ARM repeat"/>
    <property type="match status" value="1"/>
</dbReference>
<keyword evidence="3 10" id="KW-0479">Metal-binding</keyword>
<evidence type="ECO:0000256" key="7">
    <source>
        <dbReference type="ARBA" id="ARBA00023049"/>
    </source>
</evidence>
<feature type="binding site" evidence="10">
    <location>
        <position position="322"/>
    </location>
    <ligand>
        <name>Zn(2+)</name>
        <dbReference type="ChEBI" id="CHEBI:29105"/>
        <note>catalytic</note>
    </ligand>
</feature>
<dbReference type="InterPro" id="IPR016024">
    <property type="entry name" value="ARM-type_fold"/>
</dbReference>
<dbReference type="EMBL" id="ADFV01023310">
    <property type="status" value="NOT_ANNOTATED_CDS"/>
    <property type="molecule type" value="Genomic_DNA"/>
</dbReference>
<dbReference type="FunFam" id="1.25.40.320:FF:000001">
    <property type="entry name" value="Leukotriene A(4) hydrolase"/>
    <property type="match status" value="1"/>
</dbReference>
<evidence type="ECO:0000259" key="11">
    <source>
        <dbReference type="SMART" id="SM01263"/>
    </source>
</evidence>
<dbReference type="EMBL" id="ADFV01023308">
    <property type="status" value="NOT_ANNOTATED_CDS"/>
    <property type="molecule type" value="Genomic_DNA"/>
</dbReference>
<keyword evidence="4" id="KW-0378">Hydrolase</keyword>
<reference evidence="12 13" key="1">
    <citation type="submission" date="2012-10" db="EMBL/GenBank/DDBJ databases">
        <authorList>
            <consortium name="Gibbon Genome Sequencing Consortium"/>
        </authorList>
    </citation>
    <scope>NUCLEOTIDE SEQUENCE [LARGE SCALE GENOMIC DNA]</scope>
</reference>
<evidence type="ECO:0000256" key="6">
    <source>
        <dbReference type="ARBA" id="ARBA00022990"/>
    </source>
</evidence>
<dbReference type="EMBL" id="ADFV01023304">
    <property type="status" value="NOT_ANNOTATED_CDS"/>
    <property type="molecule type" value="Genomic_DNA"/>
</dbReference>
<dbReference type="GO" id="GO:0008270">
    <property type="term" value="F:zinc ion binding"/>
    <property type="evidence" value="ECO:0007669"/>
    <property type="project" value="InterPro"/>
</dbReference>
<feature type="domain" description="Peptidase M1 leukotriene A4 hydrolase/aminopeptidase C-terminal" evidence="11">
    <location>
        <begin position="477"/>
        <end position="622"/>
    </location>
</feature>
<dbReference type="InterPro" id="IPR015211">
    <property type="entry name" value="Peptidase_M1_C"/>
</dbReference>
<evidence type="ECO:0000256" key="1">
    <source>
        <dbReference type="ARBA" id="ARBA00010136"/>
    </source>
</evidence>
<dbReference type="STRING" id="61853.ENSNLEP00000036953"/>
<dbReference type="OMA" id="QLMDLDD"/>
<dbReference type="SUPFAM" id="SSF63737">
    <property type="entry name" value="Leukotriene A4 hydrolase N-terminal domain"/>
    <property type="match status" value="1"/>
</dbReference>
<dbReference type="GeneTree" id="ENSGT00940000160431"/>
<dbReference type="Pfam" id="PF01433">
    <property type="entry name" value="Peptidase_M1"/>
    <property type="match status" value="1"/>
</dbReference>
<dbReference type="FunCoup" id="A0A2I3GZZ3">
    <property type="interactions" value="297"/>
</dbReference>
<evidence type="ECO:0000256" key="4">
    <source>
        <dbReference type="ARBA" id="ARBA00022801"/>
    </source>
</evidence>
<dbReference type="Ensembl" id="ENSNLET00000034296.1">
    <property type="protein sequence ID" value="ENSNLEP00000036953.1"/>
    <property type="gene ID" value="ENSNLEG00000018090.2"/>
</dbReference>
<evidence type="ECO:0000313" key="13">
    <source>
        <dbReference type="Proteomes" id="UP000001073"/>
    </source>
</evidence>
<dbReference type="GO" id="GO:0070006">
    <property type="term" value="F:metalloaminopeptidase activity"/>
    <property type="evidence" value="ECO:0007669"/>
    <property type="project" value="TreeGrafter"/>
</dbReference>
<protein>
    <submittedName>
        <fullName evidence="12">Arginyl aminopeptidase</fullName>
    </submittedName>
</protein>
<feature type="binding site" evidence="9">
    <location>
        <begin position="293"/>
        <end position="298"/>
    </location>
    <ligand>
        <name>a peptide</name>
        <dbReference type="ChEBI" id="CHEBI:60466"/>
    </ligand>
</feature>
<organism evidence="12 13">
    <name type="scientific">Nomascus leucogenys</name>
    <name type="common">Northern white-cheeked gibbon</name>
    <name type="synonym">Hylobates leucogenys</name>
    <dbReference type="NCBI Taxonomy" id="61853"/>
    <lineage>
        <taxon>Eukaryota</taxon>
        <taxon>Metazoa</taxon>
        <taxon>Chordata</taxon>
        <taxon>Craniata</taxon>
        <taxon>Vertebrata</taxon>
        <taxon>Euteleostomi</taxon>
        <taxon>Mammalia</taxon>
        <taxon>Eutheria</taxon>
        <taxon>Euarchontoglires</taxon>
        <taxon>Primates</taxon>
        <taxon>Haplorrhini</taxon>
        <taxon>Catarrhini</taxon>
        <taxon>Hylobatidae</taxon>
        <taxon>Nomascus</taxon>
    </lineage>
</organism>
<dbReference type="InterPro" id="IPR034015">
    <property type="entry name" value="M1_LTA4H"/>
</dbReference>
<dbReference type="EMBL" id="ADFV01023309">
    <property type="status" value="NOT_ANNOTATED_CDS"/>
    <property type="molecule type" value="Genomic_DNA"/>
</dbReference>
<evidence type="ECO:0000256" key="5">
    <source>
        <dbReference type="ARBA" id="ARBA00022833"/>
    </source>
</evidence>
<dbReference type="SUPFAM" id="SSF55486">
    <property type="entry name" value="Metalloproteases ('zincins'), catalytic domain"/>
    <property type="match status" value="1"/>
</dbReference>
<keyword evidence="7" id="KW-0482">Metalloprotease</keyword>
<dbReference type="Gene3D" id="1.10.390.10">
    <property type="entry name" value="Neutral Protease Domain 2"/>
    <property type="match status" value="1"/>
</dbReference>
<dbReference type="InterPro" id="IPR045357">
    <property type="entry name" value="Aminopeptidase_N-like_N"/>
</dbReference>
<dbReference type="EMBL" id="ADFV01023307">
    <property type="status" value="NOT_ANNOTATED_CDS"/>
    <property type="molecule type" value="Genomic_DNA"/>
</dbReference>
<dbReference type="GO" id="GO:0006508">
    <property type="term" value="P:proteolysis"/>
    <property type="evidence" value="ECO:0007669"/>
    <property type="project" value="UniProtKB-KW"/>
</dbReference>
<dbReference type="Pfam" id="PF09127">
    <property type="entry name" value="Leuk-A4-hydro_C"/>
    <property type="match status" value="1"/>
</dbReference>
<dbReference type="Gene3D" id="2.60.40.1730">
    <property type="entry name" value="tricorn interacting facor f3 domain"/>
    <property type="match status" value="1"/>
</dbReference>
<feature type="binding site" evidence="10">
    <location>
        <position position="345"/>
    </location>
    <ligand>
        <name>Zn(2+)</name>
        <dbReference type="ChEBI" id="CHEBI:29105"/>
        <note>catalytic</note>
    </ligand>
</feature>
<dbReference type="InterPro" id="IPR049980">
    <property type="entry name" value="LTA4H_cat"/>
</dbReference>
<dbReference type="CDD" id="cd09599">
    <property type="entry name" value="M1_LTA4H"/>
    <property type="match status" value="1"/>
</dbReference>
<comment type="similarity">
    <text evidence="1">Belongs to the peptidase M1 family.</text>
</comment>
<evidence type="ECO:0000256" key="3">
    <source>
        <dbReference type="ARBA" id="ARBA00022723"/>
    </source>
</evidence>
<dbReference type="PANTHER" id="PTHR45726:SF1">
    <property type="entry name" value="AMINOPEPTIDASE B"/>
    <property type="match status" value="1"/>
</dbReference>
<dbReference type="Gene3D" id="1.25.40.320">
    <property type="entry name" value="Peptidase M1, leukotriene A4 hydrolase/aminopeptidase C-terminal domain"/>
    <property type="match status" value="1"/>
</dbReference>
<evidence type="ECO:0000256" key="8">
    <source>
        <dbReference type="PIRSR" id="PIRSR634015-1"/>
    </source>
</evidence>
<dbReference type="InterPro" id="IPR001930">
    <property type="entry name" value="Peptidase_M1"/>
</dbReference>
<reference evidence="12" key="2">
    <citation type="submission" date="2025-08" db="UniProtKB">
        <authorList>
            <consortium name="Ensembl"/>
        </authorList>
    </citation>
    <scope>IDENTIFICATION</scope>
</reference>
<name>A0A2I3GZZ3_NOMLE</name>
<dbReference type="EMBL" id="ADFV01023305">
    <property type="status" value="NOT_ANNOTATED_CDS"/>
    <property type="molecule type" value="Genomic_DNA"/>
</dbReference>
<dbReference type="InterPro" id="IPR014782">
    <property type="entry name" value="Peptidase_M1_dom"/>
</dbReference>
<proteinExistence type="inferred from homology"/>
<dbReference type="EMBL" id="ADFV01023302">
    <property type="status" value="NOT_ANNOTATED_CDS"/>
    <property type="molecule type" value="Genomic_DNA"/>
</dbReference>
<keyword evidence="13" id="KW-1185">Reference proteome</keyword>
<dbReference type="EMBL" id="ADFV01023303">
    <property type="status" value="NOT_ANNOTATED_CDS"/>
    <property type="molecule type" value="Genomic_DNA"/>
</dbReference>
<reference evidence="12" key="3">
    <citation type="submission" date="2025-09" db="UniProtKB">
        <authorList>
            <consortium name="Ensembl"/>
        </authorList>
    </citation>
    <scope>IDENTIFICATION</scope>
</reference>
<dbReference type="Pfam" id="PF17900">
    <property type="entry name" value="Peptidase_M1_N"/>
    <property type="match status" value="1"/>
</dbReference>
<dbReference type="AlphaFoldDB" id="A0A2I3GZZ3"/>
<evidence type="ECO:0000256" key="2">
    <source>
        <dbReference type="ARBA" id="ARBA00022670"/>
    </source>
</evidence>
<comment type="cofactor">
    <cofactor evidence="10">
        <name>Zn(2+)</name>
        <dbReference type="ChEBI" id="CHEBI:29105"/>
    </cofactor>
    <text evidence="10">Binds 1 zinc ion per subunit.</text>
</comment>
<feature type="binding site" evidence="9">
    <location>
        <begin position="169"/>
        <end position="171"/>
    </location>
    <ligand>
        <name>a peptide</name>
        <dbReference type="ChEBI" id="CHEBI:60466"/>
    </ligand>
</feature>
<keyword evidence="5 10" id="KW-0862">Zinc</keyword>
<feature type="binding site" evidence="9">
    <location>
        <begin position="577"/>
        <end position="579"/>
    </location>
    <ligand>
        <name>a peptide</name>
        <dbReference type="ChEBI" id="CHEBI:60466"/>
    </ligand>
</feature>
<dbReference type="PRINTS" id="PR00756">
    <property type="entry name" value="ALADIPTASE"/>
</dbReference>
<keyword evidence="6" id="KW-0007">Acetylation</keyword>
<dbReference type="FunFam" id="3.30.2010.30:FF:000001">
    <property type="entry name" value="Leukotriene A(4) hydrolase"/>
    <property type="match status" value="1"/>
</dbReference>
<dbReference type="SMART" id="SM01263">
    <property type="entry name" value="Leuk-A4-hydro_C"/>
    <property type="match status" value="1"/>
</dbReference>
<feature type="active site" description="Proton donor" evidence="8">
    <location>
        <position position="411"/>
    </location>
</feature>
<dbReference type="InParanoid" id="A0A2I3GZZ3"/>
<feature type="active site" description="Proton acceptor" evidence="8">
    <location>
        <position position="323"/>
    </location>
</feature>
<dbReference type="Gene3D" id="3.30.2010.30">
    <property type="match status" value="1"/>
</dbReference>
<dbReference type="FunFam" id="2.60.40.1730:FF:000011">
    <property type="entry name" value="Arginyl aminopeptidase"/>
    <property type="match status" value="1"/>
</dbReference>
<dbReference type="InterPro" id="IPR042097">
    <property type="entry name" value="Aminopeptidase_N-like_N_sf"/>
</dbReference>
<dbReference type="InterPro" id="IPR027268">
    <property type="entry name" value="Peptidase_M4/M1_CTD_sf"/>
</dbReference>
<dbReference type="Proteomes" id="UP000001073">
    <property type="component" value="Chromosome 9"/>
</dbReference>
<sequence length="627" mass="69920">MASGEPSPGSGAARRPLHSTQAVDVASASNFRAFELLHLHLDLRAEFGPPGPGAGSRGLSGTAVLDLRCLEPEGAAELRLDSHPCLEVTAAALRRELPGSEESPAEPVSFYTQPFSHYGQALCVSFPQACRASERLQVLLTYRVGEGPGVCWLAPEQTAGKKKPFMYTQGQAVLNRAFFPCFDTPAVKYKYSALIEVPDGFTAVMSASTWEKRGPNKFFFQMCQPIPSYLIALAIGDLVSAEVGPSRVWAEPCLIDAAKEEYNGVIEEFCQGLSVTYPLLSRYDLLFMPPSFPFGGMENPCLTFVTPCLLAGDRSLADVIIHEISHSWFGNLVTNANWGEFWLNEGFTMYAQRRISTILFGAAYTCLEAATGRALLRQHMDITGEENPLNKLRVKIEPGVDPDDTYNETPYEKGFCFVSYLAHLRQPQWPSLFLSFFLFFFFFEMEFQSCCPGFEFDRWLNTPGWPPYLPDLSPGDSLMKPAEELAQLWAAEELDMKAIEAVAISPWKTYQLVYFLDKILQKSPLPPGNVKKLGETYPSISNARNAELRLRWGQIVLKNDYQKDFWKVKEFLHNQGKQKYTLPLYHAMMGGSEVAQTLAKETFASTTSQLHSNVVNYVQQIVAPKGS</sequence>
<dbReference type="EMBL" id="ADFV01023301">
    <property type="status" value="NOT_ANNOTATED_CDS"/>
    <property type="molecule type" value="Genomic_DNA"/>
</dbReference>
<dbReference type="EMBL" id="ADFV01023306">
    <property type="status" value="NOT_ANNOTATED_CDS"/>
    <property type="molecule type" value="Genomic_DNA"/>
</dbReference>